<sequence length="124" mass="14257">MDNSAETIFNYWFRCRLIVYIKVHSRINTSTTRLDSNVVVSGAVEIPSPSVPGTRYGWCFPWLVLLFLLGSCWTEKRRKKDYPCSIILSREQVRNTANVGQSTELWRTASPDKMQDPDPKTEKG</sequence>
<dbReference type="Proteomes" id="UP000019804">
    <property type="component" value="Unassembled WGS sequence"/>
</dbReference>
<dbReference type="RefSeq" id="XP_040634819.1">
    <property type="nucleotide sequence ID" value="XM_040778111.1"/>
</dbReference>
<organism evidence="3 4">
    <name type="scientific">Aspergillus ruber (strain CBS 135680)</name>
    <dbReference type="NCBI Taxonomy" id="1388766"/>
    <lineage>
        <taxon>Eukaryota</taxon>
        <taxon>Fungi</taxon>
        <taxon>Dikarya</taxon>
        <taxon>Ascomycota</taxon>
        <taxon>Pezizomycotina</taxon>
        <taxon>Eurotiomycetes</taxon>
        <taxon>Eurotiomycetidae</taxon>
        <taxon>Eurotiales</taxon>
        <taxon>Aspergillaceae</taxon>
        <taxon>Aspergillus</taxon>
        <taxon>Aspergillus subgen. Aspergillus</taxon>
    </lineage>
</organism>
<accession>A0A017S3D8</accession>
<dbReference type="AlphaFoldDB" id="A0A017S3D8"/>
<evidence type="ECO:0000313" key="3">
    <source>
        <dbReference type="EMBL" id="EYE91129.1"/>
    </source>
</evidence>
<protein>
    <submittedName>
        <fullName evidence="3">Uncharacterized protein</fullName>
    </submittedName>
</protein>
<dbReference type="EMBL" id="KK088448">
    <property type="protein sequence ID" value="EYE91129.1"/>
    <property type="molecule type" value="Genomic_DNA"/>
</dbReference>
<gene>
    <name evidence="3" type="ORF">EURHEDRAFT_252588</name>
</gene>
<name>A0A017S3D8_ASPRC</name>
<keyword evidence="2" id="KW-1133">Transmembrane helix</keyword>
<keyword evidence="2" id="KW-0812">Transmembrane</keyword>
<proteinExistence type="predicted"/>
<evidence type="ECO:0000313" key="4">
    <source>
        <dbReference type="Proteomes" id="UP000019804"/>
    </source>
</evidence>
<dbReference type="GeneID" id="63693235"/>
<evidence type="ECO:0000256" key="1">
    <source>
        <dbReference type="SAM" id="MobiDB-lite"/>
    </source>
</evidence>
<feature type="region of interest" description="Disordered" evidence="1">
    <location>
        <begin position="97"/>
        <end position="124"/>
    </location>
</feature>
<keyword evidence="2" id="KW-0472">Membrane</keyword>
<reference evidence="4" key="1">
    <citation type="journal article" date="2014" name="Nat. Commun.">
        <title>Genomic adaptations of the halophilic Dead Sea filamentous fungus Eurotium rubrum.</title>
        <authorList>
            <person name="Kis-Papo T."/>
            <person name="Weig A.R."/>
            <person name="Riley R."/>
            <person name="Persoh D."/>
            <person name="Salamov A."/>
            <person name="Sun H."/>
            <person name="Lipzen A."/>
            <person name="Wasser S.P."/>
            <person name="Rambold G."/>
            <person name="Grigoriev I.V."/>
            <person name="Nevo E."/>
        </authorList>
    </citation>
    <scope>NUCLEOTIDE SEQUENCE [LARGE SCALE GENOMIC DNA]</scope>
    <source>
        <strain evidence="4">CBS 135680</strain>
    </source>
</reference>
<dbReference type="HOGENOM" id="CLU_2003437_0_0_1"/>
<evidence type="ECO:0000256" key="2">
    <source>
        <dbReference type="SAM" id="Phobius"/>
    </source>
</evidence>
<feature type="compositionally biased region" description="Basic and acidic residues" evidence="1">
    <location>
        <begin position="113"/>
        <end position="124"/>
    </location>
</feature>
<feature type="transmembrane region" description="Helical" evidence="2">
    <location>
        <begin position="55"/>
        <end position="73"/>
    </location>
</feature>
<keyword evidence="4" id="KW-1185">Reference proteome</keyword>